<proteinExistence type="predicted"/>
<organism evidence="2 3">
    <name type="scientific">Botryobasidium botryosum (strain FD-172 SS1)</name>
    <dbReference type="NCBI Taxonomy" id="930990"/>
    <lineage>
        <taxon>Eukaryota</taxon>
        <taxon>Fungi</taxon>
        <taxon>Dikarya</taxon>
        <taxon>Basidiomycota</taxon>
        <taxon>Agaricomycotina</taxon>
        <taxon>Agaricomycetes</taxon>
        <taxon>Cantharellales</taxon>
        <taxon>Botryobasidiaceae</taxon>
        <taxon>Botryobasidium</taxon>
    </lineage>
</organism>
<evidence type="ECO:0000313" key="2">
    <source>
        <dbReference type="EMBL" id="KDQ18415.1"/>
    </source>
</evidence>
<evidence type="ECO:0000313" key="3">
    <source>
        <dbReference type="Proteomes" id="UP000027195"/>
    </source>
</evidence>
<keyword evidence="1" id="KW-0472">Membrane</keyword>
<dbReference type="InParanoid" id="A0A067MUP7"/>
<dbReference type="Proteomes" id="UP000027195">
    <property type="component" value="Unassembled WGS sequence"/>
</dbReference>
<dbReference type="EMBL" id="KL198021">
    <property type="protein sequence ID" value="KDQ18415.1"/>
    <property type="molecule type" value="Genomic_DNA"/>
</dbReference>
<dbReference type="AlphaFoldDB" id="A0A067MUP7"/>
<name>A0A067MUP7_BOTB1</name>
<feature type="transmembrane region" description="Helical" evidence="1">
    <location>
        <begin position="21"/>
        <end position="42"/>
    </location>
</feature>
<reference evidence="3" key="1">
    <citation type="journal article" date="2014" name="Proc. Natl. Acad. Sci. U.S.A.">
        <title>Extensive sampling of basidiomycete genomes demonstrates inadequacy of the white-rot/brown-rot paradigm for wood decay fungi.</title>
        <authorList>
            <person name="Riley R."/>
            <person name="Salamov A.A."/>
            <person name="Brown D.W."/>
            <person name="Nagy L.G."/>
            <person name="Floudas D."/>
            <person name="Held B.W."/>
            <person name="Levasseur A."/>
            <person name="Lombard V."/>
            <person name="Morin E."/>
            <person name="Otillar R."/>
            <person name="Lindquist E.A."/>
            <person name="Sun H."/>
            <person name="LaButti K.M."/>
            <person name="Schmutz J."/>
            <person name="Jabbour D."/>
            <person name="Luo H."/>
            <person name="Baker S.E."/>
            <person name="Pisabarro A.G."/>
            <person name="Walton J.D."/>
            <person name="Blanchette R.A."/>
            <person name="Henrissat B."/>
            <person name="Martin F."/>
            <person name="Cullen D."/>
            <person name="Hibbett D.S."/>
            <person name="Grigoriev I.V."/>
        </authorList>
    </citation>
    <scope>NUCLEOTIDE SEQUENCE [LARGE SCALE GENOMIC DNA]</scope>
    <source>
        <strain evidence="3">FD-172 SS1</strain>
    </source>
</reference>
<accession>A0A067MUP7</accession>
<evidence type="ECO:0000256" key="1">
    <source>
        <dbReference type="SAM" id="Phobius"/>
    </source>
</evidence>
<gene>
    <name evidence="2" type="ORF">BOTBODRAFT_28817</name>
</gene>
<keyword evidence="1" id="KW-0812">Transmembrane</keyword>
<protein>
    <submittedName>
        <fullName evidence="2">Uncharacterized protein</fullName>
    </submittedName>
</protein>
<keyword evidence="1" id="KW-1133">Transmembrane helix</keyword>
<sequence>MILRLCKRAQLTTWLSSVEQGFGLLLLKVWSFLASGPLHLFLTTLRRGYACCSLLDVQRSALPCIHHVWKSLGSFGSD</sequence>
<keyword evidence="3" id="KW-1185">Reference proteome</keyword>
<dbReference type="HOGENOM" id="CLU_2621715_0_0_1"/>